<dbReference type="InterPro" id="IPR049386">
    <property type="entry name" value="FCSD_central"/>
</dbReference>
<reference evidence="6 7" key="1">
    <citation type="journal article" date="2012" name="J. Bacteriol.">
        <title>Genome Sequence of n-Alkane-Degrading Hydrocarboniphaga effusa Strain AP103T (ATCC BAA-332T).</title>
        <authorList>
            <person name="Chang H.K."/>
            <person name="Zylstra G.J."/>
            <person name="Chae J.C."/>
        </authorList>
    </citation>
    <scope>NUCLEOTIDE SEQUENCE [LARGE SCALE GENOMIC DNA]</scope>
    <source>
        <strain evidence="6 7">AP103</strain>
    </source>
</reference>
<dbReference type="InterPro" id="IPR016156">
    <property type="entry name" value="FAD/NAD-linked_Rdtase_dimer_sf"/>
</dbReference>
<dbReference type="OrthoDB" id="9802771at2"/>
<evidence type="ECO:0000259" key="5">
    <source>
        <dbReference type="Pfam" id="PF21706"/>
    </source>
</evidence>
<dbReference type="Proteomes" id="UP000003704">
    <property type="component" value="Unassembled WGS sequence"/>
</dbReference>
<dbReference type="InterPro" id="IPR036188">
    <property type="entry name" value="FAD/NAD-bd_sf"/>
</dbReference>
<dbReference type="Gene3D" id="3.50.50.60">
    <property type="entry name" value="FAD/NAD(P)-binding domain"/>
    <property type="match status" value="2"/>
</dbReference>
<dbReference type="SUPFAM" id="SSF51905">
    <property type="entry name" value="FAD/NAD(P)-binding domain"/>
    <property type="match status" value="2"/>
</dbReference>
<keyword evidence="7" id="KW-1185">Reference proteome</keyword>
<protein>
    <submittedName>
        <fullName evidence="6">Uncharacterized protein</fullName>
    </submittedName>
</protein>
<evidence type="ECO:0000256" key="2">
    <source>
        <dbReference type="ARBA" id="ARBA00022827"/>
    </source>
</evidence>
<dbReference type="InterPro" id="IPR023753">
    <property type="entry name" value="FAD/NAD-binding_dom"/>
</dbReference>
<sequence length="419" mass="45198">MISRRDLLAGAGAGLLLRTSRSHAASTARVVVIGGGFAGAAFARRLHELEPQAQITLIERRRSFYTGPLCNTVVAGLEAARYVERSSRSLGKQGIRYLEAEVIEIDPVAKRVRTAQGHKLQADFIVVAPGVAMRWDAIEGLDQRSQQAQPHAWLGDAQLTQLAKRVAALEDGAVVAIASPPNPYRCPPGPYERASLIAWALQQRGHKRSKILILDAKDDFTKKPLFEYGWDLLYPGMVQWHSRSSGGTVVATDPQGHWLRTGNGERVNADLSCVIPPQRAGDIAAKADLADETLWCPVHAQGLESKRHAGVYVIGDAAAIAPVPKSAFAAHSQAQLCALTIAARLRGDALPEPRLINTCYSVLAPNYAISVSAVYAPADAGFGAQHSGMSPLQGDAALRESEYHQAREWYAHITQACFG</sequence>
<comment type="caution">
    <text evidence="6">The sequence shown here is derived from an EMBL/GenBank/DDBJ whole genome shotgun (WGS) entry which is preliminary data.</text>
</comment>
<dbReference type="PANTHER" id="PTHR43755">
    <property type="match status" value="1"/>
</dbReference>
<evidence type="ECO:0000313" key="7">
    <source>
        <dbReference type="Proteomes" id="UP000003704"/>
    </source>
</evidence>
<dbReference type="InterPro" id="IPR037092">
    <property type="entry name" value="FlavoCytC_S_DH_flav-bd_sf"/>
</dbReference>
<dbReference type="InterPro" id="IPR052541">
    <property type="entry name" value="SQRD"/>
</dbReference>
<feature type="domain" description="FAD/NAD(P)-binding" evidence="3">
    <location>
        <begin position="29"/>
        <end position="142"/>
    </location>
</feature>
<dbReference type="Pfam" id="PF21706">
    <property type="entry name" value="FCSD_central"/>
    <property type="match status" value="1"/>
</dbReference>
<dbReference type="PANTHER" id="PTHR43755:SF1">
    <property type="entry name" value="FAD-DEPENDENT PYRIDINE NUCLEOTIDE-DISULPHIDE OXIDOREDUCTASE"/>
    <property type="match status" value="1"/>
</dbReference>
<dbReference type="GO" id="GO:0016491">
    <property type="term" value="F:oxidoreductase activity"/>
    <property type="evidence" value="ECO:0007669"/>
    <property type="project" value="InterPro"/>
</dbReference>
<keyword evidence="1" id="KW-0285">Flavoprotein</keyword>
<dbReference type="Gene3D" id="3.90.760.10">
    <property type="entry name" value="Flavocytochrome c sulphide dehydrogenase, flavin-binding domain"/>
    <property type="match status" value="1"/>
</dbReference>
<evidence type="ECO:0000256" key="1">
    <source>
        <dbReference type="ARBA" id="ARBA00022630"/>
    </source>
</evidence>
<dbReference type="GO" id="GO:0050660">
    <property type="term" value="F:flavin adenine dinucleotide binding"/>
    <property type="evidence" value="ECO:0007669"/>
    <property type="project" value="InterPro"/>
</dbReference>
<dbReference type="Pfam" id="PF07992">
    <property type="entry name" value="Pyr_redox_2"/>
    <property type="match status" value="1"/>
</dbReference>
<evidence type="ECO:0000259" key="4">
    <source>
        <dbReference type="Pfam" id="PF09242"/>
    </source>
</evidence>
<dbReference type="PATRIC" id="fig|1172194.4.peg.1296"/>
<organism evidence="6 7">
    <name type="scientific">Hydrocarboniphaga effusa AP103</name>
    <dbReference type="NCBI Taxonomy" id="1172194"/>
    <lineage>
        <taxon>Bacteria</taxon>
        <taxon>Pseudomonadati</taxon>
        <taxon>Pseudomonadota</taxon>
        <taxon>Gammaproteobacteria</taxon>
        <taxon>Nevskiales</taxon>
        <taxon>Nevskiaceae</taxon>
        <taxon>Hydrocarboniphaga</taxon>
    </lineage>
</organism>
<dbReference type="AlphaFoldDB" id="I8TBI6"/>
<dbReference type="InterPro" id="IPR015323">
    <property type="entry name" value="FlavoCytC_S_DH_flav-bd"/>
</dbReference>
<proteinExistence type="predicted"/>
<dbReference type="STRING" id="1172194.WQQ_13470"/>
<feature type="domain" description="Flavocytochrome c sulphide dehydrogenase flavin-binding" evidence="4">
    <location>
        <begin position="351"/>
        <end position="418"/>
    </location>
</feature>
<name>I8TBI6_9GAMM</name>
<evidence type="ECO:0000259" key="3">
    <source>
        <dbReference type="Pfam" id="PF07992"/>
    </source>
</evidence>
<accession>I8TBI6</accession>
<dbReference type="SUPFAM" id="SSF55424">
    <property type="entry name" value="FAD/NAD-linked reductases, dimerisation (C-terminal) domain"/>
    <property type="match status" value="1"/>
</dbReference>
<dbReference type="RefSeq" id="WP_007184301.1">
    <property type="nucleotide sequence ID" value="NZ_AKGD01000001.1"/>
</dbReference>
<feature type="domain" description="Sulfide dehydrogenase [flavocytochrome c] flavoprotein chain central" evidence="5">
    <location>
        <begin position="162"/>
        <end position="276"/>
    </location>
</feature>
<evidence type="ECO:0000313" key="6">
    <source>
        <dbReference type="EMBL" id="EIT71210.1"/>
    </source>
</evidence>
<keyword evidence="2" id="KW-0274">FAD</keyword>
<gene>
    <name evidence="6" type="ORF">WQQ_13470</name>
</gene>
<dbReference type="Pfam" id="PF09242">
    <property type="entry name" value="FCSD-flav_bind"/>
    <property type="match status" value="1"/>
</dbReference>
<dbReference type="EMBL" id="AKGD01000001">
    <property type="protein sequence ID" value="EIT71210.1"/>
    <property type="molecule type" value="Genomic_DNA"/>
</dbReference>